<dbReference type="FunFam" id="3.40.50.300:FF:000326">
    <property type="entry name" value="P-loop containing nucleoside triphosphate hydrolase"/>
    <property type="match status" value="1"/>
</dbReference>
<evidence type="ECO:0000313" key="8">
    <source>
        <dbReference type="EMBL" id="MEN7550753.1"/>
    </source>
</evidence>
<evidence type="ECO:0000256" key="3">
    <source>
        <dbReference type="ARBA" id="ARBA00022801"/>
    </source>
</evidence>
<evidence type="ECO:0000259" key="7">
    <source>
        <dbReference type="Pfam" id="PF13087"/>
    </source>
</evidence>
<organism evidence="8 9">
    <name type="scientific">Rapidithrix thailandica</name>
    <dbReference type="NCBI Taxonomy" id="413964"/>
    <lineage>
        <taxon>Bacteria</taxon>
        <taxon>Pseudomonadati</taxon>
        <taxon>Bacteroidota</taxon>
        <taxon>Cytophagia</taxon>
        <taxon>Cytophagales</taxon>
        <taxon>Flammeovirgaceae</taxon>
        <taxon>Rapidithrix</taxon>
    </lineage>
</organism>
<dbReference type="InterPro" id="IPR041679">
    <property type="entry name" value="DNA2/NAM7-like_C"/>
</dbReference>
<feature type="domain" description="DNA2/NAM7 helicase-like C-terminal" evidence="7">
    <location>
        <begin position="411"/>
        <end position="616"/>
    </location>
</feature>
<dbReference type="AlphaFoldDB" id="A0AAW9SE42"/>
<dbReference type="SUPFAM" id="SSF52540">
    <property type="entry name" value="P-loop containing nucleoside triphosphate hydrolases"/>
    <property type="match status" value="1"/>
</dbReference>
<dbReference type="Gene3D" id="2.40.30.270">
    <property type="match status" value="1"/>
</dbReference>
<dbReference type="GO" id="GO:0016787">
    <property type="term" value="F:hydrolase activity"/>
    <property type="evidence" value="ECO:0007669"/>
    <property type="project" value="UniProtKB-KW"/>
</dbReference>
<accession>A0AAW9SE42</accession>
<comment type="similarity">
    <text evidence="1">Belongs to the DNA2/NAM7 helicase family.</text>
</comment>
<evidence type="ECO:0000256" key="2">
    <source>
        <dbReference type="ARBA" id="ARBA00022741"/>
    </source>
</evidence>
<dbReference type="GO" id="GO:0005524">
    <property type="term" value="F:ATP binding"/>
    <property type="evidence" value="ECO:0007669"/>
    <property type="project" value="UniProtKB-KW"/>
</dbReference>
<reference evidence="8 9" key="1">
    <citation type="submission" date="2024-04" db="EMBL/GenBank/DDBJ databases">
        <title>Novel genus in family Flammeovirgaceae.</title>
        <authorList>
            <person name="Nguyen T.H."/>
            <person name="Vuong T.Q."/>
            <person name="Le H."/>
            <person name="Kim S.-G."/>
        </authorList>
    </citation>
    <scope>NUCLEOTIDE SEQUENCE [LARGE SCALE GENOMIC DNA]</scope>
    <source>
        <strain evidence="8 9">JCM 23209</strain>
    </source>
</reference>
<dbReference type="RefSeq" id="WP_346823535.1">
    <property type="nucleotide sequence ID" value="NZ_JBDKWZ010000016.1"/>
</dbReference>
<dbReference type="InterPro" id="IPR050534">
    <property type="entry name" value="Coronavir_polyprotein_1ab"/>
</dbReference>
<evidence type="ECO:0000259" key="6">
    <source>
        <dbReference type="Pfam" id="PF13086"/>
    </source>
</evidence>
<dbReference type="EMBL" id="JBDKWZ010000016">
    <property type="protein sequence ID" value="MEN7550753.1"/>
    <property type="molecule type" value="Genomic_DNA"/>
</dbReference>
<keyword evidence="9" id="KW-1185">Reference proteome</keyword>
<evidence type="ECO:0000256" key="1">
    <source>
        <dbReference type="ARBA" id="ARBA00007913"/>
    </source>
</evidence>
<dbReference type="PANTHER" id="PTHR43788:SF8">
    <property type="entry name" value="DNA-BINDING PROTEIN SMUBP-2"/>
    <property type="match status" value="1"/>
</dbReference>
<keyword evidence="5" id="KW-0067">ATP-binding</keyword>
<comment type="caution">
    <text evidence="8">The sequence shown here is derived from an EMBL/GenBank/DDBJ whole genome shotgun (WGS) entry which is preliminary data.</text>
</comment>
<dbReference type="InterPro" id="IPR027417">
    <property type="entry name" value="P-loop_NTPase"/>
</dbReference>
<protein>
    <submittedName>
        <fullName evidence="8">AAA domain-containing protein</fullName>
    </submittedName>
</protein>
<evidence type="ECO:0000256" key="5">
    <source>
        <dbReference type="ARBA" id="ARBA00022840"/>
    </source>
</evidence>
<dbReference type="InterPro" id="IPR041677">
    <property type="entry name" value="DNA2/NAM7_AAA_11"/>
</dbReference>
<dbReference type="Gene3D" id="3.40.50.300">
    <property type="entry name" value="P-loop containing nucleotide triphosphate hydrolases"/>
    <property type="match status" value="2"/>
</dbReference>
<evidence type="ECO:0000313" key="9">
    <source>
        <dbReference type="Proteomes" id="UP001403385"/>
    </source>
</evidence>
<dbReference type="PANTHER" id="PTHR43788">
    <property type="entry name" value="DNA2/NAM7 HELICASE FAMILY MEMBER"/>
    <property type="match status" value="1"/>
</dbReference>
<evidence type="ECO:0000256" key="4">
    <source>
        <dbReference type="ARBA" id="ARBA00022806"/>
    </source>
</evidence>
<dbReference type="GO" id="GO:0005694">
    <property type="term" value="C:chromosome"/>
    <property type="evidence" value="ECO:0007669"/>
    <property type="project" value="UniProtKB-ARBA"/>
</dbReference>
<keyword evidence="4" id="KW-0347">Helicase</keyword>
<name>A0AAW9SE42_9BACT</name>
<feature type="domain" description="DNA2/NAM7 helicase helicase" evidence="6">
    <location>
        <begin position="183"/>
        <end position="403"/>
    </location>
</feature>
<keyword evidence="2" id="KW-0547">Nucleotide-binding</keyword>
<dbReference type="Proteomes" id="UP001403385">
    <property type="component" value="Unassembled WGS sequence"/>
</dbReference>
<sequence>MEDLKQLLQLLKIEKEADFRQYQTEVLQTPLQERKKKGVTWYPVKVLRTEIGTGENFHLTLERSTQQGESHGFQVGGMVSVFDNGKEAKKSDRLIGVITSVWRDSMKVAVNVEELPDWLDYGLLGVDMTFDAASYTEMESAVEKVLSAEEGRLKELRDVICGRQTARFLPEEQRPYFPPLPALNDSQNKALQNILAARDVAIIHGPPGTGKTTTIVQAVKATLNQEKQVLVTAPSNTAVDLLTEKLAAQGLKVLRIGNPARVSEELIHLSVEAQLSEHEDYRYLKKLRKNAEEYKKMAYKYKRKYGRDEREQRKLLLTESRKMLDEATYLEKYMVDHLINDAQVITATLVGSVNKFIRHKTFSTVFIDEAAQSLEPACWIPIVKSERVVFAGDHCQLPPTIKSYEAAKQGLSTTLFEKVIKRQKVDVMLQTQYRMHQKIMNFSSRQFYKDRLIADHHVENWLLVKDPADPYFGNPVEFIDTAGRGFEEKRHKENLSKYNPGEAGLLAIHLGEMLEYLNTSHPHVLDEGLSIGLISPYKAQVSQLRQLLKENETLQTGAPFTQVNSIDGFQGQERDVIYISLVRSNEKGRIGFLEDIRRMNVALTRARKKLVVIGDSATLSTHPFYQDFLSYIDEIGAYKSAWEYAQAE</sequence>
<dbReference type="GO" id="GO:0043139">
    <property type="term" value="F:5'-3' DNA helicase activity"/>
    <property type="evidence" value="ECO:0007669"/>
    <property type="project" value="TreeGrafter"/>
</dbReference>
<dbReference type="CDD" id="cd18808">
    <property type="entry name" value="SF1_C_Upf1"/>
    <property type="match status" value="1"/>
</dbReference>
<dbReference type="Pfam" id="PF13087">
    <property type="entry name" value="AAA_12"/>
    <property type="match status" value="1"/>
</dbReference>
<dbReference type="Pfam" id="PF13086">
    <property type="entry name" value="AAA_11"/>
    <property type="match status" value="1"/>
</dbReference>
<keyword evidence="3" id="KW-0378">Hydrolase</keyword>
<gene>
    <name evidence="8" type="ORF">AAG747_22725</name>
</gene>
<dbReference type="InterPro" id="IPR047187">
    <property type="entry name" value="SF1_C_Upf1"/>
</dbReference>
<proteinExistence type="inferred from homology"/>